<dbReference type="AlphaFoldDB" id="A0A953JC18"/>
<dbReference type="SMART" id="SM00962">
    <property type="entry name" value="SRP54"/>
    <property type="match status" value="1"/>
</dbReference>
<dbReference type="Gene3D" id="1.20.120.1380">
    <property type="entry name" value="Flagellar FlhF biosynthesis protein, N domain"/>
    <property type="match status" value="1"/>
</dbReference>
<name>A0A953JC18_9BACT</name>
<evidence type="ECO:0000259" key="6">
    <source>
        <dbReference type="SMART" id="SM00962"/>
    </source>
</evidence>
<keyword evidence="5" id="KW-0472">Membrane</keyword>
<reference evidence="7" key="1">
    <citation type="journal article" date="2021" name="bioRxiv">
        <title>Unraveling nitrogen, sulfur and carbon metabolic pathways and microbial community transcriptional responses to substrate deprivation and toxicity stresses in a bioreactor mimicking anoxic brackish coastal sediment conditions.</title>
        <authorList>
            <person name="Martins P.D."/>
            <person name="Echeveste M.J."/>
            <person name="Arshad A."/>
            <person name="Kurth J."/>
            <person name="Ouboter H."/>
            <person name="Jetten M.S.M."/>
            <person name="Welte C.U."/>
        </authorList>
    </citation>
    <scope>NUCLEOTIDE SEQUENCE</scope>
    <source>
        <strain evidence="7">MAG_39</strain>
    </source>
</reference>
<evidence type="ECO:0000313" key="7">
    <source>
        <dbReference type="EMBL" id="MBZ0156350.1"/>
    </source>
</evidence>
<dbReference type="InterPro" id="IPR027417">
    <property type="entry name" value="P-loop_NTPase"/>
</dbReference>
<dbReference type="Proteomes" id="UP000705867">
    <property type="component" value="Unassembled WGS sequence"/>
</dbReference>
<dbReference type="Pfam" id="PF00448">
    <property type="entry name" value="SRP54"/>
    <property type="match status" value="1"/>
</dbReference>
<dbReference type="GO" id="GO:0005525">
    <property type="term" value="F:GTP binding"/>
    <property type="evidence" value="ECO:0007669"/>
    <property type="project" value="UniProtKB-KW"/>
</dbReference>
<sequence length="342" mass="37590">MKIKKYVGKSFKEALELVKKELGPDAIILSSKSVKTGPFGIINKDAVEVTAAVDDTIAAPPEKSVALGVEDIVREIRSLRDELGFLKETLRPIVPTLRVGKDKKGLFNLLMRQGVDSQFAIILLERSQETLDSLKNVIKQDVKIQGLAPVEERGVIFFGPPGVGKTTTISKIAHLFAAKRKQVNLISLDADRIGSVAHMKELSKQLRCPLRVVKKISDLPKIVYKEIQKGPLLIDTPGYDYNGILRDIRDIFVSGFPVKKCFLIDATMSVQPALRAWQSCNSEMIDSIGYTKLDMATQFGTLYNLSLLTSRPLSFVTTGPGVPDDIRIPTSEFLAGLIIGGI</sequence>
<dbReference type="EMBL" id="JAIOIV010000073">
    <property type="protein sequence ID" value="MBZ0156350.1"/>
    <property type="molecule type" value="Genomic_DNA"/>
</dbReference>
<organism evidence="7 8">
    <name type="scientific">Candidatus Nitrobium versatile</name>
    <dbReference type="NCBI Taxonomy" id="2884831"/>
    <lineage>
        <taxon>Bacteria</taxon>
        <taxon>Pseudomonadati</taxon>
        <taxon>Nitrospirota</taxon>
        <taxon>Nitrospiria</taxon>
        <taxon>Nitrospirales</taxon>
        <taxon>Nitrospiraceae</taxon>
        <taxon>Candidatus Nitrobium</taxon>
    </lineage>
</organism>
<dbReference type="Gene3D" id="3.40.50.300">
    <property type="entry name" value="P-loop containing nucleotide triphosphate hydrolases"/>
    <property type="match status" value="1"/>
</dbReference>
<evidence type="ECO:0000313" key="8">
    <source>
        <dbReference type="Proteomes" id="UP000705867"/>
    </source>
</evidence>
<evidence type="ECO:0000256" key="2">
    <source>
        <dbReference type="ARBA" id="ARBA00008531"/>
    </source>
</evidence>
<evidence type="ECO:0000256" key="1">
    <source>
        <dbReference type="ARBA" id="ARBA00004413"/>
    </source>
</evidence>
<dbReference type="PANTHER" id="PTHR43134">
    <property type="entry name" value="SIGNAL RECOGNITION PARTICLE RECEPTOR SUBUNIT ALPHA"/>
    <property type="match status" value="1"/>
</dbReference>
<dbReference type="GO" id="GO:0005886">
    <property type="term" value="C:plasma membrane"/>
    <property type="evidence" value="ECO:0007669"/>
    <property type="project" value="UniProtKB-SubCell"/>
</dbReference>
<reference evidence="7" key="2">
    <citation type="submission" date="2021-08" db="EMBL/GenBank/DDBJ databases">
        <authorList>
            <person name="Dalcin Martins P."/>
        </authorList>
    </citation>
    <scope>NUCLEOTIDE SEQUENCE</scope>
    <source>
        <strain evidence="7">MAG_39</strain>
    </source>
</reference>
<dbReference type="GO" id="GO:0006614">
    <property type="term" value="P:SRP-dependent cotranslational protein targeting to membrane"/>
    <property type="evidence" value="ECO:0007669"/>
    <property type="project" value="InterPro"/>
</dbReference>
<dbReference type="PANTHER" id="PTHR43134:SF3">
    <property type="entry name" value="FLAGELLAR BIOSYNTHESIS PROTEIN FLHF"/>
    <property type="match status" value="1"/>
</dbReference>
<keyword evidence="4" id="KW-0342">GTP-binding</keyword>
<keyword evidence="3" id="KW-0547">Nucleotide-binding</keyword>
<gene>
    <name evidence="7" type="ORF">K8I29_09105</name>
</gene>
<comment type="subcellular location">
    <subcellularLocation>
        <location evidence="1">Cell membrane</location>
        <topology evidence="1">Peripheral membrane protein</topology>
        <orientation evidence="1">Cytoplasmic side</orientation>
    </subcellularLocation>
</comment>
<proteinExistence type="inferred from homology"/>
<comment type="caution">
    <text evidence="7">The sequence shown here is derived from an EMBL/GenBank/DDBJ whole genome shotgun (WGS) entry which is preliminary data.</text>
</comment>
<evidence type="ECO:0000256" key="5">
    <source>
        <dbReference type="ARBA" id="ARBA00023136"/>
    </source>
</evidence>
<comment type="similarity">
    <text evidence="2">Belongs to the GTP-binding SRP family.</text>
</comment>
<dbReference type="SUPFAM" id="SSF52540">
    <property type="entry name" value="P-loop containing nucleoside triphosphate hydrolases"/>
    <property type="match status" value="1"/>
</dbReference>
<protein>
    <submittedName>
        <fullName evidence="7">AAA family ATPase</fullName>
    </submittedName>
</protein>
<dbReference type="GO" id="GO:0003924">
    <property type="term" value="F:GTPase activity"/>
    <property type="evidence" value="ECO:0007669"/>
    <property type="project" value="TreeGrafter"/>
</dbReference>
<dbReference type="InterPro" id="IPR000897">
    <property type="entry name" value="SRP54_GTPase_dom"/>
</dbReference>
<accession>A0A953JC18</accession>
<feature type="domain" description="SRP54-type proteins GTP-binding" evidence="6">
    <location>
        <begin position="152"/>
        <end position="340"/>
    </location>
</feature>
<evidence type="ECO:0000256" key="3">
    <source>
        <dbReference type="ARBA" id="ARBA00022741"/>
    </source>
</evidence>
<evidence type="ECO:0000256" key="4">
    <source>
        <dbReference type="ARBA" id="ARBA00023134"/>
    </source>
</evidence>
<dbReference type="GO" id="GO:0005047">
    <property type="term" value="F:signal recognition particle binding"/>
    <property type="evidence" value="ECO:0007669"/>
    <property type="project" value="TreeGrafter"/>
</dbReference>